<name>A0A838BHE8_9HYPH</name>
<gene>
    <name evidence="1" type="ORF">H0S73_02175</name>
</gene>
<evidence type="ECO:0000313" key="1">
    <source>
        <dbReference type="EMBL" id="MBA1154934.1"/>
    </source>
</evidence>
<dbReference type="Proteomes" id="UP000572984">
    <property type="component" value="Unassembled WGS sequence"/>
</dbReference>
<dbReference type="RefSeq" id="WP_181050617.1">
    <property type="nucleotide sequence ID" value="NZ_JACDXJ010000001.1"/>
</dbReference>
<keyword evidence="2" id="KW-1185">Reference proteome</keyword>
<evidence type="ECO:0000313" key="2">
    <source>
        <dbReference type="Proteomes" id="UP000572984"/>
    </source>
</evidence>
<sequence length="907" mass="102573">MARLLSYFSDMERGAYDAAVAFLSGRLDQQVTIDWALSIPSHEHVKRLAVLEVLSRDGERLQEPWHSAWRLVEESWNQQRSRRPPWDGLYALRARIEHGDRSGALIREIVELVEPSLEAKSLKDPARRPERSTDVVLLNLTSGETIDPNELGISGIVECQFLIELANDLDASVTKGINIGHRIGWQNQQSLWRLGGLDRAYFVPVAERDPEQHEPDEFSKGIAPSVKLLHATVARILEVDLDEAIAFARRWQTSKSIIYIRLWSALAREHRIMSGEDIGPFLLSCNDQQFWNVHSFPEVAELRARRFAELSDTNRKEILARLMRLPPRKHWPRDIDRSKVDEARRYWAARELLRIELSGAELPAKQRTWLFTQLLQFDDLRQMNRIDEGFPGTHKARRVPPDPDDRFDLLEGVSRLAALEAALSSTRDSWKDDPRGRASDWMRLEGKCDEVLYDLESTKDAGATYPHVWDQFGWIHRPSQPSEENGPKTSVADTKTASRVLYLIAQLPDSTLRKAIEGLATWMDNWERQFEFAEGAVKAWARLWPIAVTETNSQQDEGEEPDLNILVRSSDGRESEDLDTYNTPTGKLVGVFLALCPTIRPGEQPFEADENLRFMRDTIVQTKGRSLMIARHRMLEALSYFQIADASWSEKHLLGPLLASTSEASTLWRAVARRRLPTELLKVIGVQIANRASDPQLGRETRQALAWSLAVESLHALREERDPAIPHSDVQQMLRTIDDEVRAHAAEAVQRFVSEMSQAADEISGTPTPEEVFYAAAQPFLAQVWPQERSLATPGVARAFADLPSACGSAFAEAVISIERFLVPFECWSMVQYGLYGETNGRPRLALIDNPSKAEALLLMLDRTIGTTDTSVIPRDLSAALDQIRAVHPSVADSQSFRRLATAARRG</sequence>
<dbReference type="EMBL" id="JACDXJ010000001">
    <property type="protein sequence ID" value="MBA1154934.1"/>
    <property type="molecule type" value="Genomic_DNA"/>
</dbReference>
<reference evidence="1 2" key="1">
    <citation type="submission" date="2020-07" db="EMBL/GenBank/DDBJ databases">
        <title>Draft genome and description of Microvirga mediterraneensis Marseille-Q2068 sp. nov.</title>
        <authorList>
            <person name="Boxberger M."/>
        </authorList>
    </citation>
    <scope>NUCLEOTIDE SEQUENCE [LARGE SCALE GENOMIC DNA]</scope>
    <source>
        <strain evidence="1 2">Marseille-Q2068</strain>
    </source>
</reference>
<accession>A0A838BHE8</accession>
<comment type="caution">
    <text evidence="1">The sequence shown here is derived from an EMBL/GenBank/DDBJ whole genome shotgun (WGS) entry which is preliminary data.</text>
</comment>
<protein>
    <submittedName>
        <fullName evidence="1">Uncharacterized protein</fullName>
    </submittedName>
</protein>
<organism evidence="1 2">
    <name type="scientific">Microvirga mediterraneensis</name>
    <dbReference type="NCBI Taxonomy" id="2754695"/>
    <lineage>
        <taxon>Bacteria</taxon>
        <taxon>Pseudomonadati</taxon>
        <taxon>Pseudomonadota</taxon>
        <taxon>Alphaproteobacteria</taxon>
        <taxon>Hyphomicrobiales</taxon>
        <taxon>Methylobacteriaceae</taxon>
        <taxon>Microvirga</taxon>
    </lineage>
</organism>
<dbReference type="AlphaFoldDB" id="A0A838BHE8"/>
<proteinExistence type="predicted"/>